<dbReference type="AlphaFoldDB" id="A0A0X1KKW4"/>
<dbReference type="PANTHER" id="PTHR34703:SF1">
    <property type="entry name" value="ANTIPORTER SUBUNIT MNHG2-RELATED"/>
    <property type="match status" value="1"/>
</dbReference>
<evidence type="ECO:0000256" key="1">
    <source>
        <dbReference type="SAM" id="Phobius"/>
    </source>
</evidence>
<dbReference type="PANTHER" id="PTHR34703">
    <property type="entry name" value="ANTIPORTER SUBUNIT MNHG2-RELATED"/>
    <property type="match status" value="1"/>
</dbReference>
<keyword evidence="1" id="KW-1133">Transmembrane helix</keyword>
<dbReference type="GO" id="GO:0015385">
    <property type="term" value="F:sodium:proton antiporter activity"/>
    <property type="evidence" value="ECO:0007669"/>
    <property type="project" value="TreeGrafter"/>
</dbReference>
<feature type="transmembrane region" description="Helical" evidence="1">
    <location>
        <begin position="39"/>
        <end position="60"/>
    </location>
</feature>
<dbReference type="Pfam" id="PF03334">
    <property type="entry name" value="PhaG_MnhG_YufB"/>
    <property type="match status" value="1"/>
</dbReference>
<dbReference type="OrthoDB" id="19138at2157"/>
<dbReference type="RefSeq" id="WP_062372077.1">
    <property type="nucleotide sequence ID" value="NZ_CP007140.1"/>
</dbReference>
<dbReference type="STRING" id="1432656.X802_06885"/>
<sequence length="131" mass="14157">MNVLAAVGEILVLIGTFFYFLSALGLIRMPDVYNRMQTSTKSATLGSLGVMVGVGLWALGSDFGSVAWFTKTIVIAVFLLLTNPISAHALIRAAYKSGIPLWEGSVVDKYAEHLMSKTEKSEIVEKEGDAE</sequence>
<evidence type="ECO:0000313" key="2">
    <source>
        <dbReference type="EMBL" id="AJC71913.1"/>
    </source>
</evidence>
<dbReference type="InterPro" id="IPR005133">
    <property type="entry name" value="PhaG_MnhG_YufB"/>
</dbReference>
<keyword evidence="1" id="KW-0812">Transmembrane</keyword>
<dbReference type="PATRIC" id="fig|1432656.3.peg.1338"/>
<dbReference type="EMBL" id="CP007140">
    <property type="protein sequence ID" value="AJC71913.1"/>
    <property type="molecule type" value="Genomic_DNA"/>
</dbReference>
<dbReference type="KEGG" id="tgy:X802_06885"/>
<keyword evidence="3" id="KW-1185">Reference proteome</keyword>
<proteinExistence type="predicted"/>
<accession>A0A0X1KKW4</accession>
<evidence type="ECO:0000313" key="3">
    <source>
        <dbReference type="Proteomes" id="UP000062043"/>
    </source>
</evidence>
<gene>
    <name evidence="2" type="ORF">X802_06885</name>
</gene>
<dbReference type="NCBIfam" id="TIGR01300">
    <property type="entry name" value="CPA3_mnhG_phaG"/>
    <property type="match status" value="1"/>
</dbReference>
<evidence type="ECO:0008006" key="4">
    <source>
        <dbReference type="Google" id="ProtNLM"/>
    </source>
</evidence>
<keyword evidence="1" id="KW-0472">Membrane</keyword>
<organism evidence="2 3">
    <name type="scientific">Thermococcus guaymasensis DSM 11113</name>
    <dbReference type="NCBI Taxonomy" id="1432656"/>
    <lineage>
        <taxon>Archaea</taxon>
        <taxon>Methanobacteriati</taxon>
        <taxon>Methanobacteriota</taxon>
        <taxon>Thermococci</taxon>
        <taxon>Thermococcales</taxon>
        <taxon>Thermococcaceae</taxon>
        <taxon>Thermococcus</taxon>
    </lineage>
</organism>
<dbReference type="NCBIfam" id="NF009314">
    <property type="entry name" value="PRK12674.1-2"/>
    <property type="match status" value="1"/>
</dbReference>
<name>A0A0X1KKW4_9EURY</name>
<dbReference type="Proteomes" id="UP000062043">
    <property type="component" value="Chromosome"/>
</dbReference>
<dbReference type="GeneID" id="27135382"/>
<reference evidence="2 3" key="1">
    <citation type="submission" date="2014-01" db="EMBL/GenBank/DDBJ databases">
        <title>Genome sequencing of Thermococcus guaymasensis.</title>
        <authorList>
            <person name="Zhang X."/>
            <person name="Alvare G."/>
            <person name="Fristensky B."/>
            <person name="Chen L."/>
            <person name="Suen T."/>
            <person name="Chen Q."/>
            <person name="Ma K."/>
        </authorList>
    </citation>
    <scope>NUCLEOTIDE SEQUENCE [LARGE SCALE GENOMIC DNA]</scope>
    <source>
        <strain evidence="2 3">DSM 11113</strain>
    </source>
</reference>
<feature type="transmembrane region" description="Helical" evidence="1">
    <location>
        <begin position="66"/>
        <end position="91"/>
    </location>
</feature>
<protein>
    <recommendedName>
        <fullName evidence="4">Cation:proton antiporter</fullName>
    </recommendedName>
</protein>
<feature type="transmembrane region" description="Helical" evidence="1">
    <location>
        <begin position="6"/>
        <end position="27"/>
    </location>
</feature>